<sequence>MFELLPGVGVVLPGRAGVLRFGLDDRATGRALVALDDARAVPMLDATWTHTARHADVELTACSNEIDWVAPEPTELVLRTVVLSRARPASCGPGVTPVVLDGIDLFGHPAADLLEALDHNLPPGLWLELPPRRGYLTALRLRAAE</sequence>
<organism evidence="1 2">
    <name type="scientific">Kitasatospora aburaviensis</name>
    <dbReference type="NCBI Taxonomy" id="67265"/>
    <lineage>
        <taxon>Bacteria</taxon>
        <taxon>Bacillati</taxon>
        <taxon>Actinomycetota</taxon>
        <taxon>Actinomycetes</taxon>
        <taxon>Kitasatosporales</taxon>
        <taxon>Streptomycetaceae</taxon>
        <taxon>Kitasatospora</taxon>
    </lineage>
</organism>
<dbReference type="EMBL" id="JBHSOD010000010">
    <property type="protein sequence ID" value="MFC5885548.1"/>
    <property type="molecule type" value="Genomic_DNA"/>
</dbReference>
<accession>A0ABW1EWX0</accession>
<evidence type="ECO:0000313" key="1">
    <source>
        <dbReference type="EMBL" id="MFC5885548.1"/>
    </source>
</evidence>
<reference evidence="2" key="1">
    <citation type="journal article" date="2019" name="Int. J. Syst. Evol. Microbiol.">
        <title>The Global Catalogue of Microorganisms (GCM) 10K type strain sequencing project: providing services to taxonomists for standard genome sequencing and annotation.</title>
        <authorList>
            <consortium name="The Broad Institute Genomics Platform"/>
            <consortium name="The Broad Institute Genome Sequencing Center for Infectious Disease"/>
            <person name="Wu L."/>
            <person name="Ma J."/>
        </authorList>
    </citation>
    <scope>NUCLEOTIDE SEQUENCE [LARGE SCALE GENOMIC DNA]</scope>
    <source>
        <strain evidence="2">CGMCC 4.1469</strain>
    </source>
</reference>
<name>A0ABW1EWX0_9ACTN</name>
<gene>
    <name evidence="1" type="ORF">ACFP0N_11255</name>
</gene>
<protein>
    <submittedName>
        <fullName evidence="1">Uncharacterized protein</fullName>
    </submittedName>
</protein>
<comment type="caution">
    <text evidence="1">The sequence shown here is derived from an EMBL/GenBank/DDBJ whole genome shotgun (WGS) entry which is preliminary data.</text>
</comment>
<keyword evidence="2" id="KW-1185">Reference proteome</keyword>
<dbReference type="RefSeq" id="WP_313761712.1">
    <property type="nucleotide sequence ID" value="NZ_BAAAVH010000049.1"/>
</dbReference>
<evidence type="ECO:0000313" key="2">
    <source>
        <dbReference type="Proteomes" id="UP001596067"/>
    </source>
</evidence>
<proteinExistence type="predicted"/>
<dbReference type="Proteomes" id="UP001596067">
    <property type="component" value="Unassembled WGS sequence"/>
</dbReference>